<reference evidence="1" key="1">
    <citation type="journal article" date="2014" name="Int. J. Syst. Evol. Microbiol.">
        <title>Complete genome sequence of Corynebacterium casei LMG S-19264T (=DSM 44701T), isolated from a smear-ripened cheese.</title>
        <authorList>
            <consortium name="US DOE Joint Genome Institute (JGI-PGF)"/>
            <person name="Walter F."/>
            <person name="Albersmeier A."/>
            <person name="Kalinowski J."/>
            <person name="Ruckert C."/>
        </authorList>
    </citation>
    <scope>NUCLEOTIDE SEQUENCE</scope>
    <source>
        <strain evidence="1">VKM Ac-2007</strain>
    </source>
</reference>
<sequence length="231" mass="25606">MTELVAGLVAGRAARGAAMTDLGFACLDVRPDPFAASPTLVFRLRLTETGGAVVQALALRCQIRIEPQRRRYTREEAVLLGDLFGDRSRWGDTLRALQFANVSAMVPGFTGVTETDLQVPVTYDLEVAASKYFAALDDGEIPLILLFSGTVFTRTAQGMSVEQVPWDREVRHRLPVAVWRELMDRCFPGEGWVRLSRETLRALHRFKSARALATWDDAVEALLAQAEEAAR</sequence>
<reference evidence="1" key="2">
    <citation type="submission" date="2023-01" db="EMBL/GenBank/DDBJ databases">
        <authorList>
            <person name="Sun Q."/>
            <person name="Evtushenko L."/>
        </authorList>
    </citation>
    <scope>NUCLEOTIDE SEQUENCE</scope>
    <source>
        <strain evidence="1">VKM Ac-2007</strain>
    </source>
</reference>
<accession>A0A9W6MHB3</accession>
<dbReference type="AlphaFoldDB" id="A0A9W6MHB3"/>
<proteinExistence type="predicted"/>
<gene>
    <name evidence="1" type="ORF">GCM10017600_72540</name>
</gene>
<keyword evidence="2" id="KW-1185">Reference proteome</keyword>
<protein>
    <submittedName>
        <fullName evidence="1">Uncharacterized protein</fullName>
    </submittedName>
</protein>
<dbReference type="EMBL" id="BSEV01000026">
    <property type="protein sequence ID" value="GLK13843.1"/>
    <property type="molecule type" value="Genomic_DNA"/>
</dbReference>
<evidence type="ECO:0000313" key="2">
    <source>
        <dbReference type="Proteomes" id="UP001143474"/>
    </source>
</evidence>
<organism evidence="1 2">
    <name type="scientific">Streptosporangium carneum</name>
    <dbReference type="NCBI Taxonomy" id="47481"/>
    <lineage>
        <taxon>Bacteria</taxon>
        <taxon>Bacillati</taxon>
        <taxon>Actinomycetota</taxon>
        <taxon>Actinomycetes</taxon>
        <taxon>Streptosporangiales</taxon>
        <taxon>Streptosporangiaceae</taxon>
        <taxon>Streptosporangium</taxon>
    </lineage>
</organism>
<dbReference type="InterPro" id="IPR045730">
    <property type="entry name" value="DUF6084"/>
</dbReference>
<dbReference type="Pfam" id="PF19562">
    <property type="entry name" value="DUF6084"/>
    <property type="match status" value="1"/>
</dbReference>
<evidence type="ECO:0000313" key="1">
    <source>
        <dbReference type="EMBL" id="GLK13843.1"/>
    </source>
</evidence>
<dbReference type="Proteomes" id="UP001143474">
    <property type="component" value="Unassembled WGS sequence"/>
</dbReference>
<comment type="caution">
    <text evidence="1">The sequence shown here is derived from an EMBL/GenBank/DDBJ whole genome shotgun (WGS) entry which is preliminary data.</text>
</comment>
<name>A0A9W6MHB3_9ACTN</name>